<dbReference type="SUPFAM" id="SSF82185">
    <property type="entry name" value="Histone H3 K4-specific methyltransferase SET7/9 N-terminal domain"/>
    <property type="match status" value="2"/>
</dbReference>
<evidence type="ECO:0000313" key="2">
    <source>
        <dbReference type="EMBL" id="MCW0264599.1"/>
    </source>
</evidence>
<protein>
    <submittedName>
        <fullName evidence="2">Acetoin ABC transporter permease</fullName>
    </submittedName>
</protein>
<dbReference type="Pfam" id="PF07661">
    <property type="entry name" value="MORN_2"/>
    <property type="match status" value="8"/>
</dbReference>
<dbReference type="Proteomes" id="UP001139307">
    <property type="component" value="Unassembled WGS sequence"/>
</dbReference>
<proteinExistence type="predicted"/>
<dbReference type="EMBL" id="JAMXTT010000023">
    <property type="protein sequence ID" value="MCW0264599.1"/>
    <property type="molecule type" value="Genomic_DNA"/>
</dbReference>
<evidence type="ECO:0000256" key="1">
    <source>
        <dbReference type="SAM" id="Phobius"/>
    </source>
</evidence>
<reference evidence="2" key="1">
    <citation type="submission" date="2022-06" db="EMBL/GenBank/DDBJ databases">
        <title>Draft Genome Sequence of Fusobacterium vincentii Strain CNGBCC1850030, Isolated from Healthy Human Feces.</title>
        <authorList>
            <person name="Jing X."/>
            <person name="Liu C."/>
            <person name="Ye Y."/>
            <person name="Xu J."/>
            <person name="Huang H."/>
            <person name="Wang B."/>
            <person name="Wei J."/>
            <person name="Zhao J."/>
        </authorList>
    </citation>
    <scope>NUCLEOTIDE SEQUENCE</scope>
    <source>
        <strain evidence="2">CNGBCC1850030</strain>
    </source>
</reference>
<dbReference type="AlphaFoldDB" id="A0AAJ1CUW9"/>
<keyword evidence="1" id="KW-0812">Transmembrane</keyword>
<keyword evidence="1" id="KW-0472">Membrane</keyword>
<dbReference type="Gene3D" id="3.90.930.1">
    <property type="match status" value="2"/>
</dbReference>
<comment type="caution">
    <text evidence="2">The sequence shown here is derived from an EMBL/GenBank/DDBJ whole genome shotgun (WGS) entry which is preliminary data.</text>
</comment>
<feature type="transmembrane region" description="Helical" evidence="1">
    <location>
        <begin position="104"/>
        <end position="120"/>
    </location>
</feature>
<sequence length="511" mass="61341">MLIYVLVLFIVFTFILVPAYLVFSSEIYGDFYFKNIEGRKVLLNSKEKSNVKINYDYVYKNYSNTFRMLKNYFIFLFILFLVILIYNSFSYYEIINFIMENQENITLIFIVLTIGILFFINKIKIAFYFNDTEDNKILYRKILFGNFRKVNGKITYKYFNKKNKVIANIKFRNGSPKSIELKIDKILAIQITIQEITNDNFEANFIMIVDKKFTLMKGNGIFKFPAWLYGNYSDAYSYIKKNFSKISYKLLENTYFFIDIYYNSRPFSDSSSIENLFKDFIIKGNLEKYYKSGKLYEKFIIDDKNEYAKIYVKYESFYENGKVQFKGNRNMKEFEFHGICEHYYENGNIKEKANHSYGHPFGLYESFYENGKLEEKRNLNTNGKGNFESFYENGKLKERGNYRYYKKNGSYEKFYQNGKLEESGEYEDNYIRGNIERFYENGNIKEKGNVYQEYLDSEPKKIGNFEYFYENGKLRERGNYNYSGKKDGLFEYYSQNGKLIKKENYKDGELI</sequence>
<dbReference type="RefSeq" id="WP_005911619.1">
    <property type="nucleotide sequence ID" value="NZ_JAMXTT010000023.1"/>
</dbReference>
<accession>A0AAJ1CUW9</accession>
<dbReference type="InterPro" id="IPR011652">
    <property type="entry name" value="MORN_2"/>
</dbReference>
<gene>
    <name evidence="2" type="ORF">NLX61_09550</name>
</gene>
<feature type="transmembrane region" description="Helical" evidence="1">
    <location>
        <begin position="72"/>
        <end position="92"/>
    </location>
</feature>
<name>A0AAJ1CUW9_FUSVC</name>
<keyword evidence="1" id="KW-1133">Transmembrane helix</keyword>
<evidence type="ECO:0000313" key="3">
    <source>
        <dbReference type="Proteomes" id="UP001139307"/>
    </source>
</evidence>
<organism evidence="2 3">
    <name type="scientific">Fusobacterium vincentii</name>
    <name type="common">Fusobacterium nucleatum subsp. vincentii</name>
    <dbReference type="NCBI Taxonomy" id="155615"/>
    <lineage>
        <taxon>Bacteria</taxon>
        <taxon>Fusobacteriati</taxon>
        <taxon>Fusobacteriota</taxon>
        <taxon>Fusobacteriia</taxon>
        <taxon>Fusobacteriales</taxon>
        <taxon>Fusobacteriaceae</taxon>
        <taxon>Fusobacterium</taxon>
    </lineage>
</organism>